<dbReference type="AlphaFoldDB" id="A0A1G7A4E2"/>
<sequence length="230" mass="25606">MVARIKGYRASDDIETSLRYADGHRKVLEAYGIKQVTSAVHNWLEDPNTYVLIVESEDGSKIYGGTRVQVRSPNLKLPMEDAIAKIDKKIYSYVDAIGDYNVAEFCGLFNSREVAGYGIGSLYLCRIAMAVSGLVGIKNLLALCSPITLLMSERIGFEILKDLGNNGTFYYPKEGLIATSLIARDLVNLPVATDEERELIFSLRKNPKQTVTENGRRGELTIIYDIATWL</sequence>
<dbReference type="RefSeq" id="WP_090147616.1">
    <property type="nucleotide sequence ID" value="NZ_FNAN01000003.1"/>
</dbReference>
<dbReference type="Proteomes" id="UP000198748">
    <property type="component" value="Unassembled WGS sequence"/>
</dbReference>
<proteinExistence type="predicted"/>
<reference evidence="2" key="1">
    <citation type="submission" date="2016-10" db="EMBL/GenBank/DDBJ databases">
        <authorList>
            <person name="Varghese N."/>
            <person name="Submissions S."/>
        </authorList>
    </citation>
    <scope>NUCLEOTIDE SEQUENCE [LARGE SCALE GENOMIC DNA]</scope>
    <source>
        <strain evidence="2">DSM 25329</strain>
    </source>
</reference>
<evidence type="ECO:0000313" key="1">
    <source>
        <dbReference type="EMBL" id="SDE09709.1"/>
    </source>
</evidence>
<keyword evidence="2" id="KW-1185">Reference proteome</keyword>
<accession>A0A1G7A4E2</accession>
<organism evidence="1 2">
    <name type="scientific">Dyadobacter soli</name>
    <dbReference type="NCBI Taxonomy" id="659014"/>
    <lineage>
        <taxon>Bacteria</taxon>
        <taxon>Pseudomonadati</taxon>
        <taxon>Bacteroidota</taxon>
        <taxon>Cytophagia</taxon>
        <taxon>Cytophagales</taxon>
        <taxon>Spirosomataceae</taxon>
        <taxon>Dyadobacter</taxon>
    </lineage>
</organism>
<dbReference type="STRING" id="659014.SAMN04487996_103335"/>
<gene>
    <name evidence="1" type="ORF">SAMN04487996_103335</name>
</gene>
<evidence type="ECO:0000313" key="2">
    <source>
        <dbReference type="Proteomes" id="UP000198748"/>
    </source>
</evidence>
<protein>
    <submittedName>
        <fullName evidence="1">Uncharacterized protein</fullName>
    </submittedName>
</protein>
<dbReference type="EMBL" id="FNAN01000003">
    <property type="protein sequence ID" value="SDE09709.1"/>
    <property type="molecule type" value="Genomic_DNA"/>
</dbReference>
<name>A0A1G7A4E2_9BACT</name>
<dbReference type="OrthoDB" id="660041at2"/>